<sequence length="136" mass="14948">MIAIPEAVLTAAAQDALRDLKRHRYDPSALDTLIACDVLVPLPDDLATRDAQDSGLLTLPVLEYPPGTQAVVAFTCEERLSDAFPEIYCYRQLQLEVLAVNWPTETDLTLAIDLGHPDAVTFTSEAVRSVLSHCQR</sequence>
<comment type="caution">
    <text evidence="2">The sequence shown here is derived from an EMBL/GenBank/DDBJ whole genome shotgun (WGS) entry which is preliminary data.</text>
</comment>
<proteinExistence type="predicted"/>
<reference evidence="2" key="1">
    <citation type="journal article" date="2014" name="Int. J. Syst. Evol. Microbiol.">
        <title>Complete genome sequence of Corynebacterium casei LMG S-19264T (=DSM 44701T), isolated from a smear-ripened cheese.</title>
        <authorList>
            <consortium name="US DOE Joint Genome Institute (JGI-PGF)"/>
            <person name="Walter F."/>
            <person name="Albersmeier A."/>
            <person name="Kalinowski J."/>
            <person name="Ruckert C."/>
        </authorList>
    </citation>
    <scope>NUCLEOTIDE SEQUENCE</scope>
    <source>
        <strain evidence="2">JCM 3035</strain>
    </source>
</reference>
<evidence type="ECO:0000313" key="3">
    <source>
        <dbReference type="Proteomes" id="UP000637788"/>
    </source>
</evidence>
<dbReference type="InterPro" id="IPR009839">
    <property type="entry name" value="SseB_N"/>
</dbReference>
<feature type="domain" description="SseB protein N-terminal" evidence="1">
    <location>
        <begin position="16"/>
        <end position="128"/>
    </location>
</feature>
<organism evidence="2 3">
    <name type="scientific">Streptomyces flaveus</name>
    <dbReference type="NCBI Taxonomy" id="66370"/>
    <lineage>
        <taxon>Bacteria</taxon>
        <taxon>Bacillati</taxon>
        <taxon>Actinomycetota</taxon>
        <taxon>Actinomycetes</taxon>
        <taxon>Kitasatosporales</taxon>
        <taxon>Streptomycetaceae</taxon>
        <taxon>Streptomyces</taxon>
        <taxon>Streptomyces aurantiacus group</taxon>
    </lineage>
</organism>
<gene>
    <name evidence="2" type="ORF">GCM10010094_46590</name>
</gene>
<accession>A0A917VI02</accession>
<dbReference type="EMBL" id="BMPQ01000011">
    <property type="protein sequence ID" value="GGK79948.1"/>
    <property type="molecule type" value="Genomic_DNA"/>
</dbReference>
<dbReference type="AlphaFoldDB" id="A0A917VI02"/>
<evidence type="ECO:0000313" key="2">
    <source>
        <dbReference type="EMBL" id="GGK79948.1"/>
    </source>
</evidence>
<evidence type="ECO:0000259" key="1">
    <source>
        <dbReference type="Pfam" id="PF07179"/>
    </source>
</evidence>
<dbReference type="RefSeq" id="WP_189323800.1">
    <property type="nucleotide sequence ID" value="NZ_BMPQ01000011.1"/>
</dbReference>
<reference evidence="2" key="2">
    <citation type="submission" date="2020-09" db="EMBL/GenBank/DDBJ databases">
        <authorList>
            <person name="Sun Q."/>
            <person name="Ohkuma M."/>
        </authorList>
    </citation>
    <scope>NUCLEOTIDE SEQUENCE</scope>
    <source>
        <strain evidence="2">JCM 3035</strain>
    </source>
</reference>
<dbReference type="Proteomes" id="UP000637788">
    <property type="component" value="Unassembled WGS sequence"/>
</dbReference>
<dbReference type="Pfam" id="PF07179">
    <property type="entry name" value="SseB"/>
    <property type="match status" value="1"/>
</dbReference>
<keyword evidence="3" id="KW-1185">Reference proteome</keyword>
<protein>
    <recommendedName>
        <fullName evidence="1">SseB protein N-terminal domain-containing protein</fullName>
    </recommendedName>
</protein>
<name>A0A917VI02_9ACTN</name>